<dbReference type="Proteomes" id="UP000233524">
    <property type="component" value="Unassembled WGS sequence"/>
</dbReference>
<reference evidence="2 3" key="1">
    <citation type="journal article" date="2017" name="G3 (Bethesda)">
        <title>First Draft Genome Sequence of the Pathogenic Fungus Lomentospora prolificans (Formerly Scedosporium prolificans).</title>
        <authorList>
            <person name="Luo R."/>
            <person name="Zimin A."/>
            <person name="Workman R."/>
            <person name="Fan Y."/>
            <person name="Pertea G."/>
            <person name="Grossman N."/>
            <person name="Wear M.P."/>
            <person name="Jia B."/>
            <person name="Miller H."/>
            <person name="Casadevall A."/>
            <person name="Timp W."/>
            <person name="Zhang S.X."/>
            <person name="Salzberg S.L."/>
        </authorList>
    </citation>
    <scope>NUCLEOTIDE SEQUENCE [LARGE SCALE GENOMIC DNA]</scope>
    <source>
        <strain evidence="2 3">JHH-5317</strain>
    </source>
</reference>
<dbReference type="AlphaFoldDB" id="A0A2N3N3Y4"/>
<accession>A0A2N3N3Y4</accession>
<feature type="region of interest" description="Disordered" evidence="1">
    <location>
        <begin position="194"/>
        <end position="215"/>
    </location>
</feature>
<sequence length="350" mass="39269">MSPPHRELTPSSPLKVKVAVRDHWENKEASVHESIAKLKDIVGYDVSINLEWPLLLAALGNHYRDKVNFVPAVTGCIKAWCEATVQLLDDESNEQWTETVLENLKEAGSRLRLIVEVAKSEDASTSWNSEQQAFVISLPNTQVTNPLANIPTFQAHLLSAFNEGKHNTCTVPVSDAITAPGEDWAAIEIEPVLKSFPEPGPSSTSAPRTRRPNPNVEYFPDINSLPRPDELLLKPPYHLIITARSLSEIEVQCSHSPTLKFLDTYLGKWCRTNHQLTNKPPAVETSLHQCAYGLGTWHDRLTLYAENRYGGGHFITPTIILAIVEGQLGYELTYQESSRWVFRKDTPFRN</sequence>
<keyword evidence="3" id="KW-1185">Reference proteome</keyword>
<proteinExistence type="predicted"/>
<organism evidence="2 3">
    <name type="scientific">Lomentospora prolificans</name>
    <dbReference type="NCBI Taxonomy" id="41688"/>
    <lineage>
        <taxon>Eukaryota</taxon>
        <taxon>Fungi</taxon>
        <taxon>Dikarya</taxon>
        <taxon>Ascomycota</taxon>
        <taxon>Pezizomycotina</taxon>
        <taxon>Sordariomycetes</taxon>
        <taxon>Hypocreomycetidae</taxon>
        <taxon>Microascales</taxon>
        <taxon>Microascaceae</taxon>
        <taxon>Lomentospora</taxon>
    </lineage>
</organism>
<dbReference type="EMBL" id="NLAX01000701">
    <property type="protein sequence ID" value="PKS07128.1"/>
    <property type="molecule type" value="Genomic_DNA"/>
</dbReference>
<dbReference type="OrthoDB" id="4926491at2759"/>
<protein>
    <submittedName>
        <fullName evidence="2">Uncharacterized protein</fullName>
    </submittedName>
</protein>
<gene>
    <name evidence="2" type="ORF">jhhlp_005728</name>
</gene>
<evidence type="ECO:0000313" key="2">
    <source>
        <dbReference type="EMBL" id="PKS07128.1"/>
    </source>
</evidence>
<comment type="caution">
    <text evidence="2">The sequence shown here is derived from an EMBL/GenBank/DDBJ whole genome shotgun (WGS) entry which is preliminary data.</text>
</comment>
<dbReference type="InParanoid" id="A0A2N3N3Y4"/>
<name>A0A2N3N3Y4_9PEZI</name>
<evidence type="ECO:0000313" key="3">
    <source>
        <dbReference type="Proteomes" id="UP000233524"/>
    </source>
</evidence>
<evidence type="ECO:0000256" key="1">
    <source>
        <dbReference type="SAM" id="MobiDB-lite"/>
    </source>
</evidence>
<dbReference type="VEuPathDB" id="FungiDB:jhhlp_005728"/>